<evidence type="ECO:0000313" key="2">
    <source>
        <dbReference type="EMBL" id="TKR89210.1"/>
    </source>
</evidence>
<feature type="region of interest" description="Disordered" evidence="1">
    <location>
        <begin position="504"/>
        <end position="553"/>
    </location>
</feature>
<feature type="compositionally biased region" description="Polar residues" evidence="1">
    <location>
        <begin position="515"/>
        <end position="533"/>
    </location>
</feature>
<dbReference type="OrthoDB" id="10572635at2759"/>
<dbReference type="Proteomes" id="UP000298663">
    <property type="component" value="Unassembled WGS sequence"/>
</dbReference>
<proteinExistence type="predicted"/>
<comment type="caution">
    <text evidence="2">The sequence shown here is derived from an EMBL/GenBank/DDBJ whole genome shotgun (WGS) entry which is preliminary data.</text>
</comment>
<sequence>MGIFCCKPEPASGERWTAKTLGDIFKLCDGKLTTLSCRRVSKKFVTLLDPGISYELSVEFFFYSRISNASSAPYLFKVVPIVYGERCAERVFEVTELEWDKPLLKDIKDFRLSDLKLTINAEESEDYAKLITDLAIFFIRRPVSGLTGLSTFTLDVLKPINDVCSYLIFSHLQSLSNLLPSGLDSLTLNIHSLFPQSIDYLRLLATLSPKILNYNYDYPDVKEILELIGDNSQTSFYVEPVETEANRNVTMLAEDVNVFKEVEKLVEIWTASPLRSNRVEFTFRIPTSAWKPSVKSCSSCKSTASNSKTSPVVFTTLKHKIFPDDIYENRWLLKLILFMTLMDETQVDNDCPGHNNFELDYRIEDVERDVVAVEITDPEVDLDPELSDYQSADGGPEIVEIEATIDHVLHIEIDEIGERIQDQEIQEVKPEMENANEFEAQKVHPAEAHRPTSPAPDYGTHNPISVSAPSTQASDYGTFYYYSGDAPKTIIHHTLPVIDGYNSPPMSPTHVAPTHSHSTATHNGYSPTSSSQKTTHDWSSGHSNHGFSGHDSGFSGIDNCGMSSL</sequence>
<reference evidence="2 3" key="1">
    <citation type="journal article" date="2015" name="Genome Biol.">
        <title>Comparative genomics of Steinernema reveals deeply conserved gene regulatory networks.</title>
        <authorList>
            <person name="Dillman A.R."/>
            <person name="Macchietto M."/>
            <person name="Porter C.F."/>
            <person name="Rogers A."/>
            <person name="Williams B."/>
            <person name="Antoshechkin I."/>
            <person name="Lee M.M."/>
            <person name="Goodwin Z."/>
            <person name="Lu X."/>
            <person name="Lewis E.E."/>
            <person name="Goodrich-Blair H."/>
            <person name="Stock S.P."/>
            <person name="Adams B.J."/>
            <person name="Sternberg P.W."/>
            <person name="Mortazavi A."/>
        </authorList>
    </citation>
    <scope>NUCLEOTIDE SEQUENCE [LARGE SCALE GENOMIC DNA]</scope>
    <source>
        <strain evidence="2 3">ALL</strain>
    </source>
</reference>
<name>A0A4U5P0E0_STECR</name>
<organism evidence="2 3">
    <name type="scientific">Steinernema carpocapsae</name>
    <name type="common">Entomopathogenic nematode</name>
    <dbReference type="NCBI Taxonomy" id="34508"/>
    <lineage>
        <taxon>Eukaryota</taxon>
        <taxon>Metazoa</taxon>
        <taxon>Ecdysozoa</taxon>
        <taxon>Nematoda</taxon>
        <taxon>Chromadorea</taxon>
        <taxon>Rhabditida</taxon>
        <taxon>Tylenchina</taxon>
        <taxon>Panagrolaimomorpha</taxon>
        <taxon>Strongyloidoidea</taxon>
        <taxon>Steinernematidae</taxon>
        <taxon>Steinernema</taxon>
    </lineage>
</organism>
<accession>A0A4U5P0E0</accession>
<protein>
    <submittedName>
        <fullName evidence="2">Uncharacterized protein</fullName>
    </submittedName>
</protein>
<keyword evidence="3" id="KW-1185">Reference proteome</keyword>
<reference evidence="2 3" key="2">
    <citation type="journal article" date="2019" name="G3 (Bethesda)">
        <title>Hybrid Assembly of the Genome of the Entomopathogenic Nematode Steinernema carpocapsae Identifies the X-Chromosome.</title>
        <authorList>
            <person name="Serra L."/>
            <person name="Macchietto M."/>
            <person name="Macias-Munoz A."/>
            <person name="McGill C.J."/>
            <person name="Rodriguez I.M."/>
            <person name="Rodriguez B."/>
            <person name="Murad R."/>
            <person name="Mortazavi A."/>
        </authorList>
    </citation>
    <scope>NUCLEOTIDE SEQUENCE [LARGE SCALE GENOMIC DNA]</scope>
    <source>
        <strain evidence="2 3">ALL</strain>
    </source>
</reference>
<evidence type="ECO:0000313" key="3">
    <source>
        <dbReference type="Proteomes" id="UP000298663"/>
    </source>
</evidence>
<dbReference type="EMBL" id="AZBU02000003">
    <property type="protein sequence ID" value="TKR89210.1"/>
    <property type="molecule type" value="Genomic_DNA"/>
</dbReference>
<feature type="compositionally biased region" description="Low complexity" evidence="1">
    <location>
        <begin position="540"/>
        <end position="553"/>
    </location>
</feature>
<gene>
    <name evidence="2" type="ORF">L596_013347</name>
</gene>
<evidence type="ECO:0000256" key="1">
    <source>
        <dbReference type="SAM" id="MobiDB-lite"/>
    </source>
</evidence>
<dbReference type="AlphaFoldDB" id="A0A4U5P0E0"/>